<evidence type="ECO:0000256" key="6">
    <source>
        <dbReference type="ARBA" id="ARBA00023136"/>
    </source>
</evidence>
<evidence type="ECO:0000313" key="14">
    <source>
        <dbReference type="Proteomes" id="UP001185012"/>
    </source>
</evidence>
<reference evidence="13 14" key="1">
    <citation type="submission" date="2023-07" db="EMBL/GenBank/DDBJ databases">
        <title>Genomic Encyclopedia of Type Strains, Phase IV (KMG-IV): sequencing the most valuable type-strain genomes for metagenomic binning, comparative biology and taxonomic classification.</title>
        <authorList>
            <person name="Goeker M."/>
        </authorList>
    </citation>
    <scope>NUCLEOTIDE SEQUENCE [LARGE SCALE GENOMIC DNA]</scope>
    <source>
        <strain evidence="13 14">DSM 45903</strain>
    </source>
</reference>
<comment type="subcellular location">
    <subcellularLocation>
        <location evidence="12">Cell membrane</location>
        <topology evidence="12">Peripheral membrane protein</topology>
    </subcellularLocation>
</comment>
<evidence type="ECO:0000256" key="9">
    <source>
        <dbReference type="ARBA" id="ARBA00023239"/>
    </source>
</evidence>
<keyword evidence="14" id="KW-1185">Reference proteome</keyword>
<keyword evidence="4 12" id="KW-0210">Decarboxylase</keyword>
<keyword evidence="9 12" id="KW-0456">Lyase</keyword>
<evidence type="ECO:0000256" key="8">
    <source>
        <dbReference type="ARBA" id="ARBA00023209"/>
    </source>
</evidence>
<dbReference type="EC" id="4.1.1.65" evidence="12"/>
<keyword evidence="3 12" id="KW-0444">Lipid biosynthesis</keyword>
<keyword evidence="6 12" id="KW-0472">Membrane</keyword>
<evidence type="ECO:0000256" key="12">
    <source>
        <dbReference type="HAMAP-Rule" id="MF_00662"/>
    </source>
</evidence>
<sequence>MKENLFLSALHVLPKRTLSRLMGSFARSPLSRRLIPFYIRRFDVDLSQVEKPASQYESLMEFFVRGLKEGARPVDPDPRMVVSPVDGTVSQAGTVEEDTLIQAKGVQYSLEALLGGAGTDVDSFRGGSYLTVYLSPRDYHRIHTPVAGRVTHLTWIPGTLFPVNEMGVRRIPGLFTRNERLITYMETKAGRMALVKVGATNVGSIRVSYDPDILTNRRGKKSPVRREYREIAVWEKGEEMGRFEFGSTVILLFQARSVQWLEPIRPGGRVQMGQPIGQLIDVPES</sequence>
<accession>A0ABU1IKC8</accession>
<feature type="active site" description="Charge relay system; for autoendoproteolytic cleavage activity" evidence="12">
    <location>
        <position position="143"/>
    </location>
</feature>
<gene>
    <name evidence="12" type="primary">psd</name>
    <name evidence="13" type="ORF">JOE21_001236</name>
</gene>
<dbReference type="InterPro" id="IPR003817">
    <property type="entry name" value="PS_Dcarbxylase"/>
</dbReference>
<feature type="chain" id="PRO_5044943872" description="Phosphatidylserine decarboxylase beta chain" evidence="12">
    <location>
        <begin position="1"/>
        <end position="246"/>
    </location>
</feature>
<comment type="function">
    <text evidence="12">Catalyzes the formation of phosphatidylethanolamine (PtdEtn) from phosphatidylserine (PtdSer).</text>
</comment>
<feature type="modified residue" description="Pyruvic acid (Ser); by autocatalysis" evidence="12">
    <location>
        <position position="247"/>
    </location>
</feature>
<evidence type="ECO:0000256" key="4">
    <source>
        <dbReference type="ARBA" id="ARBA00022793"/>
    </source>
</evidence>
<comment type="PTM">
    <text evidence="12">Is synthesized initially as an inactive proenzyme. Formation of the active enzyme involves a self-maturation process in which the active site pyruvoyl group is generated from an internal serine residue via an autocatalytic post-translational modification. Two non-identical subunits are generated from the proenzyme in this reaction, and the pyruvate is formed at the N-terminus of the alpha chain, which is derived from the carboxyl end of the proenzyme. The autoendoproteolytic cleavage occurs by a canonical serine protease mechanism, in which the side chain hydroxyl group of the serine supplies its oxygen atom to form the C-terminus of the beta chain, while the remainder of the serine residue undergoes an oxidative deamination to produce ammonia and the pyruvoyl prosthetic group on the alpha chain. During this reaction, the Ser that is part of the protease active site of the proenzyme becomes the pyruvoyl prosthetic group, which constitutes an essential element of the active site of the mature decarboxylase.</text>
</comment>
<dbReference type="Proteomes" id="UP001185012">
    <property type="component" value="Unassembled WGS sequence"/>
</dbReference>
<keyword evidence="2 12" id="KW-1003">Cell membrane</keyword>
<dbReference type="PANTHER" id="PTHR10067:SF6">
    <property type="entry name" value="PHOSPHATIDYLSERINE DECARBOXYLASE PROENZYME, MITOCHONDRIAL"/>
    <property type="match status" value="1"/>
</dbReference>
<keyword evidence="8 12" id="KW-0594">Phospholipid biosynthesis</keyword>
<keyword evidence="7 12" id="KW-0865">Zymogen</keyword>
<evidence type="ECO:0000256" key="2">
    <source>
        <dbReference type="ARBA" id="ARBA00022475"/>
    </source>
</evidence>
<organism evidence="13 14">
    <name type="scientific">Desmospora profundinema</name>
    <dbReference type="NCBI Taxonomy" id="1571184"/>
    <lineage>
        <taxon>Bacteria</taxon>
        <taxon>Bacillati</taxon>
        <taxon>Bacillota</taxon>
        <taxon>Bacilli</taxon>
        <taxon>Bacillales</taxon>
        <taxon>Thermoactinomycetaceae</taxon>
        <taxon>Desmospora</taxon>
    </lineage>
</organism>
<feature type="active site" description="Charge relay system; for autoendoproteolytic cleavage activity" evidence="12">
    <location>
        <position position="247"/>
    </location>
</feature>
<evidence type="ECO:0000313" key="13">
    <source>
        <dbReference type="EMBL" id="MDR6225245.1"/>
    </source>
</evidence>
<comment type="caution">
    <text evidence="13">The sequence shown here is derived from an EMBL/GenBank/DDBJ whole genome shotgun (WGS) entry which is preliminary data.</text>
</comment>
<evidence type="ECO:0000256" key="3">
    <source>
        <dbReference type="ARBA" id="ARBA00022516"/>
    </source>
</evidence>
<proteinExistence type="inferred from homology"/>
<feature type="active site" description="Schiff-base intermediate with substrate; via pyruvic acid; for decarboxylase activity" evidence="12">
    <location>
        <position position="247"/>
    </location>
</feature>
<comment type="similarity">
    <text evidence="12">Belongs to the phosphatidylserine decarboxylase family. PSD-B subfamily. Prokaryotic type I sub-subfamily.</text>
</comment>
<name>A0ABU1IKC8_9BACL</name>
<dbReference type="Pfam" id="PF02666">
    <property type="entry name" value="PS_Dcarbxylase"/>
    <property type="match status" value="1"/>
</dbReference>
<dbReference type="InterPro" id="IPR033177">
    <property type="entry name" value="PSD-B"/>
</dbReference>
<evidence type="ECO:0000256" key="10">
    <source>
        <dbReference type="ARBA" id="ARBA00023264"/>
    </source>
</evidence>
<comment type="pathway">
    <text evidence="12">Phospholipid metabolism; phosphatidylethanolamine biosynthesis; phosphatidylethanolamine from CDP-diacylglycerol: step 2/2.</text>
</comment>
<dbReference type="PANTHER" id="PTHR10067">
    <property type="entry name" value="PHOSPHATIDYLSERINE DECARBOXYLASE"/>
    <property type="match status" value="1"/>
</dbReference>
<feature type="active site" description="Charge relay system; for autoendoproteolytic cleavage activity" evidence="12">
    <location>
        <position position="86"/>
    </location>
</feature>
<keyword evidence="11 12" id="KW-0670">Pyruvate</keyword>
<evidence type="ECO:0000256" key="5">
    <source>
        <dbReference type="ARBA" id="ARBA00023098"/>
    </source>
</evidence>
<dbReference type="NCBIfam" id="TIGR00163">
    <property type="entry name" value="PS_decarb"/>
    <property type="match status" value="1"/>
</dbReference>
<dbReference type="RefSeq" id="WP_309863610.1">
    <property type="nucleotide sequence ID" value="NZ_JAVDQG010000002.1"/>
</dbReference>
<evidence type="ECO:0000256" key="11">
    <source>
        <dbReference type="ARBA" id="ARBA00023317"/>
    </source>
</evidence>
<comment type="subunit">
    <text evidence="12">Heterodimer of a large membrane-associated beta subunit and a small pyruvoyl-containing alpha subunit.</text>
</comment>
<dbReference type="InterPro" id="IPR033178">
    <property type="entry name" value="PSD_type1_pro"/>
</dbReference>
<dbReference type="GO" id="GO:0004609">
    <property type="term" value="F:phosphatidylserine decarboxylase activity"/>
    <property type="evidence" value="ECO:0007669"/>
    <property type="project" value="UniProtKB-EC"/>
</dbReference>
<dbReference type="EMBL" id="JAVDQG010000002">
    <property type="protein sequence ID" value="MDR6225245.1"/>
    <property type="molecule type" value="Genomic_DNA"/>
</dbReference>
<evidence type="ECO:0000256" key="7">
    <source>
        <dbReference type="ARBA" id="ARBA00023145"/>
    </source>
</evidence>
<feature type="site" description="Cleavage (non-hydrolytic); by autocatalysis" evidence="12">
    <location>
        <begin position="246"/>
        <end position="247"/>
    </location>
</feature>
<dbReference type="HAMAP" id="MF_00662">
    <property type="entry name" value="PS_decarb_PSD_B_type1"/>
    <property type="match status" value="1"/>
</dbReference>
<feature type="chain" id="PRO_5044943873" description="Phosphatidylserine decarboxylase alpha chain" evidence="12">
    <location>
        <begin position="247"/>
        <end position="285"/>
    </location>
</feature>
<keyword evidence="5 12" id="KW-0443">Lipid metabolism</keyword>
<keyword evidence="10 12" id="KW-1208">Phospholipid metabolism</keyword>
<comment type="pathway">
    <text evidence="1">Lipid metabolism.</text>
</comment>
<comment type="cofactor">
    <cofactor evidence="12">
        <name>pyruvate</name>
        <dbReference type="ChEBI" id="CHEBI:15361"/>
    </cofactor>
    <text evidence="12">Binds 1 pyruvoyl group covalently per subunit.</text>
</comment>
<protein>
    <recommendedName>
        <fullName evidence="12">Phosphatidylserine decarboxylase proenzyme</fullName>
        <ecNumber evidence="12">4.1.1.65</ecNumber>
    </recommendedName>
    <component>
        <recommendedName>
            <fullName evidence="12">Phosphatidylserine decarboxylase alpha chain</fullName>
        </recommendedName>
    </component>
    <component>
        <recommendedName>
            <fullName evidence="12">Phosphatidylserine decarboxylase beta chain</fullName>
        </recommendedName>
    </component>
</protein>
<comment type="catalytic activity">
    <reaction evidence="12">
        <text>a 1,2-diacyl-sn-glycero-3-phospho-L-serine + H(+) = a 1,2-diacyl-sn-glycero-3-phosphoethanolamine + CO2</text>
        <dbReference type="Rhea" id="RHEA:20828"/>
        <dbReference type="ChEBI" id="CHEBI:15378"/>
        <dbReference type="ChEBI" id="CHEBI:16526"/>
        <dbReference type="ChEBI" id="CHEBI:57262"/>
        <dbReference type="ChEBI" id="CHEBI:64612"/>
        <dbReference type="EC" id="4.1.1.65"/>
    </reaction>
</comment>
<evidence type="ECO:0000256" key="1">
    <source>
        <dbReference type="ARBA" id="ARBA00005189"/>
    </source>
</evidence>